<accession>A0A7D9LKC7</accession>
<evidence type="ECO:0000256" key="4">
    <source>
        <dbReference type="ARBA" id="ARBA00022737"/>
    </source>
</evidence>
<dbReference type="InterPro" id="IPR002048">
    <property type="entry name" value="EF_hand_dom"/>
</dbReference>
<comment type="subcellular location">
    <subcellularLocation>
        <location evidence="1">Cytoplasm</location>
    </subcellularLocation>
</comment>
<keyword evidence="2" id="KW-0963">Cytoplasm</keyword>
<keyword evidence="7" id="KW-1185">Reference proteome</keyword>
<dbReference type="InterPro" id="IPR018247">
    <property type="entry name" value="EF_Hand_1_Ca_BS"/>
</dbReference>
<organism evidence="6 7">
    <name type="scientific">Paramuricea clavata</name>
    <name type="common">Red gorgonian</name>
    <name type="synonym">Violescent sea-whip</name>
    <dbReference type="NCBI Taxonomy" id="317549"/>
    <lineage>
        <taxon>Eukaryota</taxon>
        <taxon>Metazoa</taxon>
        <taxon>Cnidaria</taxon>
        <taxon>Anthozoa</taxon>
        <taxon>Octocorallia</taxon>
        <taxon>Malacalcyonacea</taxon>
        <taxon>Plexauridae</taxon>
        <taxon>Paramuricea</taxon>
    </lineage>
</organism>
<evidence type="ECO:0000256" key="3">
    <source>
        <dbReference type="ARBA" id="ARBA00022723"/>
    </source>
</evidence>
<evidence type="ECO:0000256" key="2">
    <source>
        <dbReference type="ARBA" id="ARBA00022490"/>
    </source>
</evidence>
<keyword evidence="3" id="KW-0479">Metal-binding</keyword>
<dbReference type="PROSITE" id="PS00018">
    <property type="entry name" value="EF_HAND_1"/>
    <property type="match status" value="1"/>
</dbReference>
<dbReference type="PANTHER" id="PTHR46212">
    <property type="entry name" value="PEFLIN"/>
    <property type="match status" value="1"/>
</dbReference>
<dbReference type="Pfam" id="PF13405">
    <property type="entry name" value="EF-hand_6"/>
    <property type="match status" value="1"/>
</dbReference>
<dbReference type="EMBL" id="CACRXK020020300">
    <property type="protein sequence ID" value="CAB4034651.1"/>
    <property type="molecule type" value="Genomic_DNA"/>
</dbReference>
<dbReference type="SUPFAM" id="SSF47473">
    <property type="entry name" value="EF-hand"/>
    <property type="match status" value="1"/>
</dbReference>
<dbReference type="GO" id="GO:0005509">
    <property type="term" value="F:calcium ion binding"/>
    <property type="evidence" value="ECO:0007669"/>
    <property type="project" value="InterPro"/>
</dbReference>
<reference evidence="6" key="1">
    <citation type="submission" date="2020-04" db="EMBL/GenBank/DDBJ databases">
        <authorList>
            <person name="Alioto T."/>
            <person name="Alioto T."/>
            <person name="Gomez Garrido J."/>
        </authorList>
    </citation>
    <scope>NUCLEOTIDE SEQUENCE</scope>
    <source>
        <strain evidence="6">A484AB</strain>
    </source>
</reference>
<feature type="non-terminal residue" evidence="6">
    <location>
        <position position="1"/>
    </location>
</feature>
<dbReference type="GO" id="GO:0048306">
    <property type="term" value="F:calcium-dependent protein binding"/>
    <property type="evidence" value="ECO:0007669"/>
    <property type="project" value="UniProtKB-ARBA"/>
</dbReference>
<dbReference type="AlphaFoldDB" id="A0A7D9LKC7"/>
<dbReference type="PANTHER" id="PTHR46212:SF9">
    <property type="entry name" value="PROGRAMMED CELL DEATH PROTEIN 6"/>
    <property type="match status" value="1"/>
</dbReference>
<dbReference type="Gene3D" id="1.10.238.10">
    <property type="entry name" value="EF-hand"/>
    <property type="match status" value="1"/>
</dbReference>
<gene>
    <name evidence="6" type="ORF">PACLA_8A017730</name>
</gene>
<dbReference type="InterPro" id="IPR011992">
    <property type="entry name" value="EF-hand-dom_pair"/>
</dbReference>
<keyword evidence="4" id="KW-0677">Repeat</keyword>
<evidence type="ECO:0000256" key="5">
    <source>
        <dbReference type="ARBA" id="ARBA00022837"/>
    </source>
</evidence>
<dbReference type="Proteomes" id="UP001152795">
    <property type="component" value="Unassembled WGS sequence"/>
</dbReference>
<sequence>MAPVDKKFLWDIFNKIDTDKNGSISGDELQQALRNGTWTAFNPETIRLMM</sequence>
<keyword evidence="5" id="KW-0106">Calcium</keyword>
<dbReference type="PROSITE" id="PS50222">
    <property type="entry name" value="EF_HAND_2"/>
    <property type="match status" value="1"/>
</dbReference>
<proteinExistence type="predicted"/>
<comment type="caution">
    <text evidence="6">The sequence shown here is derived from an EMBL/GenBank/DDBJ whole genome shotgun (WGS) entry which is preliminary data.</text>
</comment>
<dbReference type="GO" id="GO:0005737">
    <property type="term" value="C:cytoplasm"/>
    <property type="evidence" value="ECO:0007669"/>
    <property type="project" value="UniProtKB-SubCell"/>
</dbReference>
<dbReference type="InterPro" id="IPR051426">
    <property type="entry name" value="Peflin/Sorcin_CaBP"/>
</dbReference>
<evidence type="ECO:0000256" key="1">
    <source>
        <dbReference type="ARBA" id="ARBA00004496"/>
    </source>
</evidence>
<evidence type="ECO:0000313" key="7">
    <source>
        <dbReference type="Proteomes" id="UP001152795"/>
    </source>
</evidence>
<name>A0A7D9LKC7_PARCT</name>
<evidence type="ECO:0000313" key="6">
    <source>
        <dbReference type="EMBL" id="CAB4034651.1"/>
    </source>
</evidence>
<protein>
    <submittedName>
        <fullName evidence="6">Programmed cell death 6-like</fullName>
    </submittedName>
</protein>